<evidence type="ECO:0000256" key="9">
    <source>
        <dbReference type="ARBA" id="ARBA00057028"/>
    </source>
</evidence>
<gene>
    <name evidence="13" type="ORF">TSAR_014284</name>
</gene>
<keyword evidence="3" id="KW-0677">Repeat</keyword>
<reference evidence="13 14" key="1">
    <citation type="journal article" date="2017" name="Curr. Biol.">
        <title>The Evolution of Venom by Co-option of Single-Copy Genes.</title>
        <authorList>
            <person name="Martinson E.O."/>
            <person name="Mrinalini"/>
            <person name="Kelkar Y.D."/>
            <person name="Chang C.H."/>
            <person name="Werren J.H."/>
        </authorList>
    </citation>
    <scope>NUCLEOTIDE SEQUENCE [LARGE SCALE GENOMIC DNA]</scope>
    <source>
        <strain evidence="13 14">Alberta</strain>
        <tissue evidence="13">Whole body</tissue>
    </source>
</reference>
<dbReference type="Gene3D" id="1.10.3970.10">
    <property type="entry name" value="BSD domain"/>
    <property type="match status" value="1"/>
</dbReference>
<keyword evidence="7" id="KW-0234">DNA repair</keyword>
<keyword evidence="6" id="KW-0804">Transcription</keyword>
<dbReference type="STRING" id="543379.A0A232FLB0"/>
<dbReference type="Pfam" id="PF08567">
    <property type="entry name" value="PH_TFIIH"/>
    <property type="match status" value="1"/>
</dbReference>
<evidence type="ECO:0000256" key="1">
    <source>
        <dbReference type="ARBA" id="ARBA00004123"/>
    </source>
</evidence>
<dbReference type="EMBL" id="NNAY01000051">
    <property type="protein sequence ID" value="OXU31531.1"/>
    <property type="molecule type" value="Genomic_DNA"/>
</dbReference>
<dbReference type="InterPro" id="IPR035925">
    <property type="entry name" value="BSD_dom_sf"/>
</dbReference>
<keyword evidence="14" id="KW-1185">Reference proteome</keyword>
<protein>
    <recommendedName>
        <fullName evidence="10">General transcription factor IIH subunit 1</fullName>
    </recommendedName>
</protein>
<dbReference type="Proteomes" id="UP000215335">
    <property type="component" value="Unassembled WGS sequence"/>
</dbReference>
<dbReference type="CDD" id="cd13229">
    <property type="entry name" value="PH_TFIIH"/>
    <property type="match status" value="1"/>
</dbReference>
<dbReference type="AlphaFoldDB" id="A0A232FLB0"/>
<feature type="domain" description="BSD" evidence="12">
    <location>
        <begin position="184"/>
        <end position="236"/>
    </location>
</feature>
<evidence type="ECO:0000256" key="2">
    <source>
        <dbReference type="ARBA" id="ARBA00009448"/>
    </source>
</evidence>
<evidence type="ECO:0000256" key="6">
    <source>
        <dbReference type="ARBA" id="ARBA00023163"/>
    </source>
</evidence>
<dbReference type="Pfam" id="PF03909">
    <property type="entry name" value="BSD"/>
    <property type="match status" value="1"/>
</dbReference>
<comment type="similarity">
    <text evidence="2">Belongs to the TFB1 family.</text>
</comment>
<evidence type="ECO:0000256" key="5">
    <source>
        <dbReference type="ARBA" id="ARBA00023015"/>
    </source>
</evidence>
<dbReference type="Gene3D" id="6.10.140.1200">
    <property type="match status" value="1"/>
</dbReference>
<evidence type="ECO:0000256" key="4">
    <source>
        <dbReference type="ARBA" id="ARBA00022763"/>
    </source>
</evidence>
<evidence type="ECO:0000256" key="7">
    <source>
        <dbReference type="ARBA" id="ARBA00023204"/>
    </source>
</evidence>
<dbReference type="InterPro" id="IPR027079">
    <property type="entry name" value="Tfb1/GTF2H1"/>
</dbReference>
<evidence type="ECO:0000256" key="3">
    <source>
        <dbReference type="ARBA" id="ARBA00022737"/>
    </source>
</evidence>
<dbReference type="GO" id="GO:0000439">
    <property type="term" value="C:transcription factor TFIIH core complex"/>
    <property type="evidence" value="ECO:0007669"/>
    <property type="project" value="InterPro"/>
</dbReference>
<comment type="function">
    <text evidence="9">Component of the general transcription and DNA repair factor IIH (TFIIH) core complex, which is involved in general and transcription-coupled nucleotide excision repair (NER) of damaged DNA and, when complexed to CAK, in RNA transcription by RNA polymerase II. In NER, TFIIH acts by opening DNA around the lesion to allow the excision of the damaged oligonucleotide and its replacement by a new DNA fragment. In transcription, TFIIH has an essential role in transcription initiation. When the pre-initiation complex (PIC) has been established, TFIIH is required for promoter opening and promoter escape. Phosphorylation of the C-terminal tail (CTD) of the largest subunit of RNA polymerase II by the kinase module CAK controls the initiation of transcription.</text>
</comment>
<evidence type="ECO:0000256" key="10">
    <source>
        <dbReference type="ARBA" id="ARBA00070129"/>
    </source>
</evidence>
<dbReference type="PANTHER" id="PTHR12856">
    <property type="entry name" value="TRANSCRIPTION INITIATION FACTOR IIH-RELATED"/>
    <property type="match status" value="1"/>
</dbReference>
<dbReference type="PROSITE" id="PS50858">
    <property type="entry name" value="BSD"/>
    <property type="match status" value="2"/>
</dbReference>
<dbReference type="GO" id="GO:0006289">
    <property type="term" value="P:nucleotide-excision repair"/>
    <property type="evidence" value="ECO:0007669"/>
    <property type="project" value="InterPro"/>
</dbReference>
<evidence type="ECO:0000259" key="12">
    <source>
        <dbReference type="PROSITE" id="PS50858"/>
    </source>
</evidence>
<dbReference type="InterPro" id="IPR013876">
    <property type="entry name" value="TFIIH_BTF_p62_N"/>
</dbReference>
<feature type="compositionally biased region" description="Polar residues" evidence="11">
    <location>
        <begin position="321"/>
        <end position="346"/>
    </location>
</feature>
<feature type="domain" description="BSD" evidence="12">
    <location>
        <begin position="106"/>
        <end position="153"/>
    </location>
</feature>
<evidence type="ECO:0000256" key="11">
    <source>
        <dbReference type="SAM" id="MobiDB-lite"/>
    </source>
</evidence>
<dbReference type="FunFam" id="2.30.29.30:FF:000115">
    <property type="entry name" value="General transcription factor IIH subunit 1"/>
    <property type="match status" value="1"/>
</dbReference>
<comment type="caution">
    <text evidence="13">The sequence shown here is derived from an EMBL/GenBank/DDBJ whole genome shotgun (WGS) entry which is preliminary data.</text>
</comment>
<dbReference type="InterPro" id="IPR005607">
    <property type="entry name" value="BSD_dom"/>
</dbReference>
<keyword evidence="4" id="KW-0227">DNA damage</keyword>
<evidence type="ECO:0000313" key="13">
    <source>
        <dbReference type="EMBL" id="OXU31531.1"/>
    </source>
</evidence>
<dbReference type="SUPFAM" id="SSF140383">
    <property type="entry name" value="BSD domain-like"/>
    <property type="match status" value="2"/>
</dbReference>
<accession>A0A232FLB0</accession>
<dbReference type="OrthoDB" id="360521at2759"/>
<dbReference type="Gene3D" id="2.30.29.30">
    <property type="entry name" value="Pleckstrin-homology domain (PH domain)/Phosphotyrosine-binding domain (PTB)"/>
    <property type="match status" value="1"/>
</dbReference>
<name>A0A232FLB0_9HYME</name>
<proteinExistence type="inferred from homology"/>
<dbReference type="SUPFAM" id="SSF50729">
    <property type="entry name" value="PH domain-like"/>
    <property type="match status" value="1"/>
</dbReference>
<dbReference type="GO" id="GO:0006351">
    <property type="term" value="P:DNA-templated transcription"/>
    <property type="evidence" value="ECO:0007669"/>
    <property type="project" value="InterPro"/>
</dbReference>
<comment type="subcellular location">
    <subcellularLocation>
        <location evidence="1">Nucleus</location>
    </subcellularLocation>
</comment>
<sequence>MGKMTTSSEDVLMQVGQVRYKKGDGTLYVMNERIAWILDNKDTVSVSHKYADIKSQKISPEGKSKIQLQVVLHDNNQSSTFHFVNKNGPEAQIQDRDKVKELLQQLLPKFKVKVNKELEEKNRLLLENPTLLQLYRDMVITHVVTPEEFWAQHAAQYTQAKQIPRQEIGVNSAFLADIKPQTDGCNGLKYNLTVDIIDCIFKTYPAVKKKHLEYVPAKMSESDFWTKFFQSHYFHRDRINVGTKDLFTECAKIDDQELKKDIQAGIDDPMVDITGFDNVGLNEMYDSGSGKSDKLSGNIVHQNMIKRFNQHSIMVMKANKTQLSTKDQAQSNGSAMPNKNASTNDKAMTGSPKSKKASKRRVQDKLVYEDLDTNYDVKQNTGPPLILTQVDRYLHGPVPTAENNHDSSVEQIKIIASQLMKETDKWSTVSYLPRQPSASLVSPAAAVFALGELTPGGSLMKGFREDNLGQLIPKELEKELASVYVCTCELLKHFWRSFPPTTPQLEEKVTRMHTALHNFHSVRLKPFEDRLQREFSAVSQHLTSHLNQLLNAAYRKFALWQQRRAGHALR</sequence>
<keyword evidence="5" id="KW-0805">Transcription regulation</keyword>
<organism evidence="13 14">
    <name type="scientific">Trichomalopsis sarcophagae</name>
    <dbReference type="NCBI Taxonomy" id="543379"/>
    <lineage>
        <taxon>Eukaryota</taxon>
        <taxon>Metazoa</taxon>
        <taxon>Ecdysozoa</taxon>
        <taxon>Arthropoda</taxon>
        <taxon>Hexapoda</taxon>
        <taxon>Insecta</taxon>
        <taxon>Pterygota</taxon>
        <taxon>Neoptera</taxon>
        <taxon>Endopterygota</taxon>
        <taxon>Hymenoptera</taxon>
        <taxon>Apocrita</taxon>
        <taxon>Proctotrupomorpha</taxon>
        <taxon>Chalcidoidea</taxon>
        <taxon>Pteromalidae</taxon>
        <taxon>Pteromalinae</taxon>
        <taxon>Trichomalopsis</taxon>
    </lineage>
</organism>
<keyword evidence="8" id="KW-0539">Nucleus</keyword>
<evidence type="ECO:0000313" key="14">
    <source>
        <dbReference type="Proteomes" id="UP000215335"/>
    </source>
</evidence>
<feature type="region of interest" description="Disordered" evidence="11">
    <location>
        <begin position="321"/>
        <end position="363"/>
    </location>
</feature>
<dbReference type="InterPro" id="IPR011993">
    <property type="entry name" value="PH-like_dom_sf"/>
</dbReference>
<dbReference type="SMART" id="SM00751">
    <property type="entry name" value="BSD"/>
    <property type="match status" value="2"/>
</dbReference>
<evidence type="ECO:0000256" key="8">
    <source>
        <dbReference type="ARBA" id="ARBA00023242"/>
    </source>
</evidence>